<dbReference type="Proteomes" id="UP000042527">
    <property type="component" value="Unassembled WGS sequence"/>
</dbReference>
<dbReference type="EMBL" id="CDNC01000051">
    <property type="protein sequence ID" value="CEM63428.1"/>
    <property type="molecule type" value="Genomic_DNA"/>
</dbReference>
<dbReference type="OrthoDB" id="7057360at2"/>
<sequence>MELDISKIDALSNELQNAIAQINNGLKYIQTIPKTNEVYFSMFQSLSTGFERLLKYSICYGEFSKNSQIPKTEDIKRHNISFLLEKYLKEYFSILHPLLKSDYEFLTTDGELKTLIKILSEFGETARYYNLNVATDYKHKNDVQPLWDKLVTNFIMNNDKVKKAYIDEPDYKYVDDEVNKHFVSVVEKLVRAIVRQFTLGNIKEAERDIGTYSSFLMLQDRQLGTTKYCDNIENKKMQQKYKPMLGNKQKVITKTEYVEKIKKLWPYKHTDVITVEKAPDGCVFIVINEHIYALNGRTQIKYNLPFAIDYDETYLGRDISYFLDMAFQL</sequence>
<protein>
    <submittedName>
        <fullName evidence="1">Uncharacterized protein</fullName>
    </submittedName>
</protein>
<keyword evidence="2" id="KW-1185">Reference proteome</keyword>
<reference evidence="2" key="1">
    <citation type="submission" date="2015-01" db="EMBL/GenBank/DDBJ databases">
        <authorList>
            <person name="Manzoor Shahid"/>
            <person name="Zubair Saima"/>
        </authorList>
    </citation>
    <scope>NUCLEOTIDE SEQUENCE [LARGE SCALE GENOMIC DNA]</scope>
    <source>
        <strain evidence="2">V1</strain>
    </source>
</reference>
<dbReference type="GeneID" id="57753061"/>
<evidence type="ECO:0000313" key="1">
    <source>
        <dbReference type="EMBL" id="CEM63428.1"/>
    </source>
</evidence>
<accession>A0A0B7GY44</accession>
<proteinExistence type="predicted"/>
<name>A0A0B7GY44_TREPH</name>
<evidence type="ECO:0000313" key="2">
    <source>
        <dbReference type="Proteomes" id="UP000042527"/>
    </source>
</evidence>
<organism evidence="1 2">
    <name type="scientific">Treponema phagedenis</name>
    <dbReference type="NCBI Taxonomy" id="162"/>
    <lineage>
        <taxon>Bacteria</taxon>
        <taxon>Pseudomonadati</taxon>
        <taxon>Spirochaetota</taxon>
        <taxon>Spirochaetia</taxon>
        <taxon>Spirochaetales</taxon>
        <taxon>Treponemataceae</taxon>
        <taxon>Treponema</taxon>
    </lineage>
</organism>
<dbReference type="AlphaFoldDB" id="A0A0B7GY44"/>
<gene>
    <name evidence="1" type="ORF">TPHV1_90057</name>
</gene>
<dbReference type="RefSeq" id="WP_024753550.1">
    <property type="nucleotide sequence ID" value="NZ_CDNC01000051.1"/>
</dbReference>